<comment type="caution">
    <text evidence="2">The sequence shown here is derived from an EMBL/GenBank/DDBJ whole genome shotgun (WGS) entry which is preliminary data.</text>
</comment>
<dbReference type="Pfam" id="PF13860">
    <property type="entry name" value="FlgD_ig"/>
    <property type="match status" value="1"/>
</dbReference>
<organism evidence="2 3">
    <name type="scientific">candidate division TA06 bacterium DG_78</name>
    <dbReference type="NCBI Taxonomy" id="1703772"/>
    <lineage>
        <taxon>Bacteria</taxon>
        <taxon>Bacteria division TA06</taxon>
    </lineage>
</organism>
<feature type="domain" description="FlgD/Vpr Ig-like" evidence="1">
    <location>
        <begin position="425"/>
        <end position="484"/>
    </location>
</feature>
<dbReference type="Gene3D" id="2.60.40.4070">
    <property type="match status" value="1"/>
</dbReference>
<evidence type="ECO:0000259" key="1">
    <source>
        <dbReference type="Pfam" id="PF13860"/>
    </source>
</evidence>
<proteinExistence type="predicted"/>
<dbReference type="InterPro" id="IPR026444">
    <property type="entry name" value="Secre_tail"/>
</dbReference>
<sequence length="501" mass="54922">MNRREFIKFLFVGGASALFNRSLSKKLPLLEKFRALPEPQVNTFSSEIILNSRKSYHSGYSGALSDQILANVLWAASKAPMIGSNRIIYVALPDNVYRYDSVLHDIIVHLSGNHMSEANLAFEVGVASDLSEDAGTALHYGHLAATSFWTDTSNQPSCCPKESARTNATNTWNPDLSIQMVNCYGFMGTVSGITSECVAVSSDGSLPAPSTDGSILLENGLADLRYGSQFIDTELSLDEISQLAWASYGNTPHTTSNGRAGITAASAIASYYLTGRIYIVRSVGVERYHMRLPSGQPTTRDHRIERVTDGDRRPDLRSAVPRIPQTAPNYFVYCAATASRYQLLEAGYCAASALLQSTSMDLQGYFTADFTSSERTAIINALGIPSTDLPLVIFSGGQQLVGMGEREIDSVVALAVFPNPFKDRAYIRYTLNSPAHVHLSIYDQSGRQVRKLVNTTQPKGKFTVAWNGTDTQGRRLPEGNYYSILKAGKNDYRQKLIKITQ</sequence>
<dbReference type="InterPro" id="IPR000415">
    <property type="entry name" value="Nitroreductase-like"/>
</dbReference>
<reference evidence="2 3" key="1">
    <citation type="journal article" date="2015" name="Microbiome">
        <title>Genomic resolution of linkages in carbon, nitrogen, and sulfur cycling among widespread estuary sediment bacteria.</title>
        <authorList>
            <person name="Baker B.J."/>
            <person name="Lazar C.S."/>
            <person name="Teske A.P."/>
            <person name="Dick G.J."/>
        </authorList>
    </citation>
    <scope>NUCLEOTIDE SEQUENCE [LARGE SCALE GENOMIC DNA]</scope>
    <source>
        <strain evidence="2">DG_78</strain>
    </source>
</reference>
<dbReference type="InterPro" id="IPR025965">
    <property type="entry name" value="FlgD/Vpr_Ig-like"/>
</dbReference>
<dbReference type="EMBL" id="LJNI01000020">
    <property type="protein sequence ID" value="KPJ73970.1"/>
    <property type="molecule type" value="Genomic_DNA"/>
</dbReference>
<evidence type="ECO:0000313" key="2">
    <source>
        <dbReference type="EMBL" id="KPJ73970.1"/>
    </source>
</evidence>
<dbReference type="GO" id="GO:0016491">
    <property type="term" value="F:oxidoreductase activity"/>
    <property type="evidence" value="ECO:0007669"/>
    <property type="project" value="InterPro"/>
</dbReference>
<name>A0A0S7YGS5_UNCT6</name>
<dbReference type="Gene3D" id="3.40.109.10">
    <property type="entry name" value="NADH Oxidase"/>
    <property type="match status" value="1"/>
</dbReference>
<evidence type="ECO:0000313" key="3">
    <source>
        <dbReference type="Proteomes" id="UP000051012"/>
    </source>
</evidence>
<accession>A0A0S7YGS5</accession>
<dbReference type="AlphaFoldDB" id="A0A0S7YGS5"/>
<gene>
    <name evidence="2" type="ORF">AMJ52_02415</name>
</gene>
<dbReference type="NCBIfam" id="TIGR04183">
    <property type="entry name" value="Por_Secre_tail"/>
    <property type="match status" value="1"/>
</dbReference>
<dbReference type="Proteomes" id="UP000051012">
    <property type="component" value="Unassembled WGS sequence"/>
</dbReference>
<protein>
    <recommendedName>
        <fullName evidence="1">FlgD/Vpr Ig-like domain-containing protein</fullName>
    </recommendedName>
</protein>